<dbReference type="EMBL" id="WUBL01000206">
    <property type="protein sequence ID" value="KAF2963415.1"/>
    <property type="molecule type" value="Genomic_DNA"/>
</dbReference>
<proteinExistence type="predicted"/>
<dbReference type="Gene3D" id="2.60.110.10">
    <property type="entry name" value="Thaumatin"/>
    <property type="match status" value="1"/>
</dbReference>
<dbReference type="InterPro" id="IPR037176">
    <property type="entry name" value="Osmotin/thaumatin-like_sf"/>
</dbReference>
<dbReference type="Pfam" id="PF00314">
    <property type="entry name" value="Thaumatin"/>
    <property type="match status" value="1"/>
</dbReference>
<evidence type="ECO:0000256" key="1">
    <source>
        <dbReference type="SAM" id="SignalP"/>
    </source>
</evidence>
<feature type="signal peptide" evidence="1">
    <location>
        <begin position="1"/>
        <end position="36"/>
    </location>
</feature>
<comment type="caution">
    <text evidence="2">The sequence shown here is derived from an EMBL/GenBank/DDBJ whole genome shotgun (WGS) entry which is preliminary data.</text>
</comment>
<feature type="chain" id="PRO_5028947354" description="Osmotin, thaumatin-like protein" evidence="1">
    <location>
        <begin position="37"/>
        <end position="460"/>
    </location>
</feature>
<protein>
    <recommendedName>
        <fullName evidence="4">Osmotin, thaumatin-like protein</fullName>
    </recommendedName>
</protein>
<evidence type="ECO:0000313" key="3">
    <source>
        <dbReference type="Proteomes" id="UP000481858"/>
    </source>
</evidence>
<reference evidence="2 3" key="1">
    <citation type="submission" date="2019-12" db="EMBL/GenBank/DDBJ databases">
        <title>Draft genome sequence of the ascomycete Xylaria multiplex DSM 110363.</title>
        <authorList>
            <person name="Buettner E."/>
            <person name="Kellner H."/>
        </authorList>
    </citation>
    <scope>NUCLEOTIDE SEQUENCE [LARGE SCALE GENOMIC DNA]</scope>
    <source>
        <strain evidence="2 3">DSM 110363</strain>
    </source>
</reference>
<dbReference type="PANTHER" id="PTHR31048">
    <property type="entry name" value="OS03G0233200 PROTEIN"/>
    <property type="match status" value="1"/>
</dbReference>
<dbReference type="SMART" id="SM00205">
    <property type="entry name" value="THN"/>
    <property type="match status" value="1"/>
</dbReference>
<dbReference type="InterPro" id="IPR001938">
    <property type="entry name" value="Thaumatin"/>
</dbReference>
<dbReference type="AlphaFoldDB" id="A0A7C8MMU8"/>
<dbReference type="InParanoid" id="A0A7C8MMU8"/>
<keyword evidence="1" id="KW-0732">Signal</keyword>
<gene>
    <name evidence="2" type="ORF">GQX73_g10159</name>
</gene>
<accession>A0A7C8MMU8</accession>
<evidence type="ECO:0008006" key="4">
    <source>
        <dbReference type="Google" id="ProtNLM"/>
    </source>
</evidence>
<keyword evidence="3" id="KW-1185">Reference proteome</keyword>
<organism evidence="2 3">
    <name type="scientific">Xylaria multiplex</name>
    <dbReference type="NCBI Taxonomy" id="323545"/>
    <lineage>
        <taxon>Eukaryota</taxon>
        <taxon>Fungi</taxon>
        <taxon>Dikarya</taxon>
        <taxon>Ascomycota</taxon>
        <taxon>Pezizomycotina</taxon>
        <taxon>Sordariomycetes</taxon>
        <taxon>Xylariomycetidae</taxon>
        <taxon>Xylariales</taxon>
        <taxon>Xylariaceae</taxon>
        <taxon>Xylaria</taxon>
    </lineage>
</organism>
<dbReference type="PRINTS" id="PR00347">
    <property type="entry name" value="THAUMATIN"/>
</dbReference>
<dbReference type="OrthoDB" id="430315at2759"/>
<name>A0A7C8MMU8_9PEZI</name>
<dbReference type="PROSITE" id="PS51367">
    <property type="entry name" value="THAUMATIN_2"/>
    <property type="match status" value="1"/>
</dbReference>
<sequence>MRRQSSPQAHRSGLVMKATVLCTALSLLSNLPEAAGVVYPSNHKLYKFDYLSPSRALKGITRPLTKRDRPIPLIVTNNCPDTLWPGIASQAGEAPETHGFELGPGKSRNLTVGPTWAGRVWGRTNCTVGGDTATCQTGDCLGKLNCIFGGDAPATLAEFNLASGMTGEQTFYDISLVDGYNLPLGIVYHPADNTTFIPPNLVNPTCIATAGFLSSPNQTGITYTNVTFPMPYQATLTNRELSDWCPWDLQVFPPYKPGDGVYPYPDDNIQRPIFDPCLSACALNHKPKDCCTGTFNGPDVCKPGLYSKYAKIVCPDAYSYAFDDQDSTFIIPTGGGWEVVFCPEGRSTNILATFSDELHGIASGGTLTPQILLNTMNVSFIESKNGAAPHAANPSWNTLVFYVVMAMDITVLEKQTTFDIQRVQGRRGAVVDCYGAGSSLFTHRALGFGMFYYKICVLET</sequence>
<evidence type="ECO:0000313" key="2">
    <source>
        <dbReference type="EMBL" id="KAF2963415.1"/>
    </source>
</evidence>
<dbReference type="Proteomes" id="UP000481858">
    <property type="component" value="Unassembled WGS sequence"/>
</dbReference>
<dbReference type="SUPFAM" id="SSF49870">
    <property type="entry name" value="Osmotin, thaumatin-like protein"/>
    <property type="match status" value="1"/>
</dbReference>